<evidence type="ECO:0000313" key="6">
    <source>
        <dbReference type="Proteomes" id="UP000190328"/>
    </source>
</evidence>
<evidence type="ECO:0000313" key="5">
    <source>
        <dbReference type="EMBL" id="SKA09220.1"/>
    </source>
</evidence>
<dbReference type="Gene3D" id="3.90.550.10">
    <property type="entry name" value="Spore Coat Polysaccharide Biosynthesis Protein SpsA, Chain A"/>
    <property type="match status" value="1"/>
</dbReference>
<dbReference type="STRING" id="263852.SAMN02745116_02386"/>
<sequence>MKFTFILKYNNEKMLSDFRNARIFEGVEFLIPCAEEKRNVKNKFYEIKYVEENLSLLELLKKSTGDYTVIIDNPVRFTSDFVDEFSPSSSLLSKVLSTSKKGLSLLDTAVLWKDGGTTTYKTKIENYEELGKEEFLLAMSDFFAFSAYENKIIGKDLLKVLISEMTESIEEINDCYSFNLLLKETLLENPSFEIEFLNGVFSVIDWKKQDLLLTERLEEGRWFYDFIESLEKFFANVTDEVSSGIVNQLLWRADWAMTPKQIEKLLVFVSDEVEVNNEIPDSQNVDQLIKILPNYLKAKKPEKELDLKIYVSMHKPSFVPENKYLYPIQVGTEIAEKKFDGVLYDNTGENISEKNKRYNEMTAQYWAWKNEKADYYGFWHYRRYFVFNHDTPTTIWGVIPDTKITQKALKKYSITEEEMASMIDGFDLILPEYWNIKYGGDKVEEATVEQHWNHNLNPADLEILKKVIQEKYPAFSLALNQTLSSTKEPFFNMFIMEKELFNEYNEFAFGVLAEVEKALGDDHELYSVEWYRTLGHLGERLVAIFTHYVLENKKQLNVLNLPVVQWSDTTPEAKKIQPAFKTKNIPIVLAYGNEYTKYAAVLLNSIVKNSSVENNYDIIVFHTTITEENQRRIVNEFSQDNISIRYVNVEVNITKHGRLEGNAHISMETYYRYLIPELLMEDKAIYIDSDTVVEQDLAELYEVEIGDNFVGAVRDYDFSASVCFPEKKEIYEKEILQYLNLENDLDYFQAGVLLLNLSAIRERYTIDDFIKKTLSRDWMYNDQDVLNLFFKNKVVYLDSKWNVICLAEPNSMRREIFNKHLPHTMNKVYNDSRKNPAVVHFAGGYKPWEQLNCDMQEYFWKYAKNTSFYAELVNQVQQTTNIQKIIFSTECKDVEKRIPFVSIQGEAFEYGTSICVFQVTELHSHFGSIASEIVIVKFNVYDFEIEYSGSDKLRDNLTFERVSRNVLQINAKYNGQWNGYSLKPLSLQTRSNVVPIVKGLNVNFVRV</sequence>
<keyword evidence="3" id="KW-0479">Metal-binding</keyword>
<keyword evidence="2 5" id="KW-0808">Transferase</keyword>
<dbReference type="RefSeq" id="WP_159443320.1">
    <property type="nucleotide sequence ID" value="NZ_FUXI01000036.1"/>
</dbReference>
<accession>A0A1T4QZP9</accession>
<organism evidence="5 6">
    <name type="scientific">Pilibacter termitis</name>
    <dbReference type="NCBI Taxonomy" id="263852"/>
    <lineage>
        <taxon>Bacteria</taxon>
        <taxon>Bacillati</taxon>
        <taxon>Bacillota</taxon>
        <taxon>Bacilli</taxon>
        <taxon>Lactobacillales</taxon>
        <taxon>Enterococcaceae</taxon>
        <taxon>Pilibacter</taxon>
    </lineage>
</organism>
<evidence type="ECO:0000256" key="2">
    <source>
        <dbReference type="ARBA" id="ARBA00022679"/>
    </source>
</evidence>
<keyword evidence="1" id="KW-0328">Glycosyltransferase</keyword>
<dbReference type="CDD" id="cd04194">
    <property type="entry name" value="GT8_A4GalT_like"/>
    <property type="match status" value="1"/>
</dbReference>
<dbReference type="PANTHER" id="PTHR13778">
    <property type="entry name" value="GLYCOSYLTRANSFERASE 8 DOMAIN-CONTAINING PROTEIN"/>
    <property type="match status" value="1"/>
</dbReference>
<dbReference type="EMBL" id="FUXI01000036">
    <property type="protein sequence ID" value="SKA09220.1"/>
    <property type="molecule type" value="Genomic_DNA"/>
</dbReference>
<evidence type="ECO:0000259" key="4">
    <source>
        <dbReference type="Pfam" id="PF14393"/>
    </source>
</evidence>
<reference evidence="5 6" key="1">
    <citation type="submission" date="2017-02" db="EMBL/GenBank/DDBJ databases">
        <authorList>
            <person name="Peterson S.W."/>
        </authorList>
    </citation>
    <scope>NUCLEOTIDE SEQUENCE [LARGE SCALE GENOMIC DNA]</scope>
    <source>
        <strain evidence="5 6">ATCC BAA-1030</strain>
    </source>
</reference>
<dbReference type="SUPFAM" id="SSF53448">
    <property type="entry name" value="Nucleotide-diphospho-sugar transferases"/>
    <property type="match status" value="1"/>
</dbReference>
<dbReference type="Pfam" id="PF14393">
    <property type="entry name" value="DUF4422"/>
    <property type="match status" value="1"/>
</dbReference>
<dbReference type="PANTHER" id="PTHR13778:SF47">
    <property type="entry name" value="LIPOPOLYSACCHARIDE 1,3-GALACTOSYLTRANSFERASE"/>
    <property type="match status" value="1"/>
</dbReference>
<evidence type="ECO:0000256" key="1">
    <source>
        <dbReference type="ARBA" id="ARBA00022676"/>
    </source>
</evidence>
<dbReference type="AlphaFoldDB" id="A0A1T4QZP9"/>
<dbReference type="InterPro" id="IPR025536">
    <property type="entry name" value="DUF4422"/>
</dbReference>
<proteinExistence type="predicted"/>
<name>A0A1T4QZP9_9ENTE</name>
<dbReference type="InterPro" id="IPR002495">
    <property type="entry name" value="Glyco_trans_8"/>
</dbReference>
<dbReference type="GO" id="GO:0046872">
    <property type="term" value="F:metal ion binding"/>
    <property type="evidence" value="ECO:0007669"/>
    <property type="project" value="UniProtKB-KW"/>
</dbReference>
<dbReference type="Pfam" id="PF01501">
    <property type="entry name" value="Glyco_transf_8"/>
    <property type="match status" value="1"/>
</dbReference>
<dbReference type="InterPro" id="IPR050748">
    <property type="entry name" value="Glycosyltrans_8_dom-fam"/>
</dbReference>
<dbReference type="InterPro" id="IPR029044">
    <property type="entry name" value="Nucleotide-diphossugar_trans"/>
</dbReference>
<feature type="domain" description="DUF4422" evidence="4">
    <location>
        <begin position="308"/>
        <end position="547"/>
    </location>
</feature>
<evidence type="ECO:0000256" key="3">
    <source>
        <dbReference type="ARBA" id="ARBA00022723"/>
    </source>
</evidence>
<dbReference type="GO" id="GO:0016757">
    <property type="term" value="F:glycosyltransferase activity"/>
    <property type="evidence" value="ECO:0007669"/>
    <property type="project" value="UniProtKB-KW"/>
</dbReference>
<gene>
    <name evidence="5" type="ORF">SAMN02745116_02386</name>
</gene>
<protein>
    <submittedName>
        <fullName evidence="5">Lipopolysaccharide biosynthesis protein, LPS:glycosyltransferase</fullName>
    </submittedName>
</protein>
<dbReference type="OrthoDB" id="5672604at2"/>
<keyword evidence="6" id="KW-1185">Reference proteome</keyword>
<dbReference type="Proteomes" id="UP000190328">
    <property type="component" value="Unassembled WGS sequence"/>
</dbReference>